<protein>
    <submittedName>
        <fullName evidence="1">Phage virion morphogenesis protein</fullName>
    </submittedName>
</protein>
<dbReference type="OrthoDB" id="2081253at2"/>
<dbReference type="EMBL" id="PRDS01000009">
    <property type="protein sequence ID" value="PPB79765.1"/>
    <property type="molecule type" value="Genomic_DNA"/>
</dbReference>
<sequence>MITITVDDDDVISGLHKLSDRLDDMRPVMAEIGEALREASMEAFSDQASPEGAAWRPLSPVTVARRRGTAHRILQDTGVLRQSITRDVDGPRSVVVGSRVEYAATHQFGARKGAFGRTSRGAPIPWGDIPARPFLGVSAEARSEIVDAITDWLGDVT</sequence>
<reference evidence="1 2" key="1">
    <citation type="submission" date="2018-01" db="EMBL/GenBank/DDBJ databases">
        <title>Genomic Encyclopedia of Archaeal and Bacterial Type Strains, Phase II (KMG-II): from individual species to whole genera.</title>
        <authorList>
            <person name="Goeker M."/>
        </authorList>
    </citation>
    <scope>NUCLEOTIDE SEQUENCE [LARGE SCALE GENOMIC DNA]</scope>
    <source>
        <strain evidence="1 2">DSM 12048</strain>
    </source>
</reference>
<comment type="caution">
    <text evidence="1">The sequence shown here is derived from an EMBL/GenBank/DDBJ whole genome shotgun (WGS) entry which is preliminary data.</text>
</comment>
<dbReference type="Proteomes" id="UP000239736">
    <property type="component" value="Unassembled WGS sequence"/>
</dbReference>
<dbReference type="NCBIfam" id="TIGR01635">
    <property type="entry name" value="tail_comp_S"/>
    <property type="match status" value="1"/>
</dbReference>
<proteinExistence type="predicted"/>
<accession>A0A2S5JEN2</accession>
<dbReference type="AlphaFoldDB" id="A0A2S5JEN2"/>
<evidence type="ECO:0000313" key="2">
    <source>
        <dbReference type="Proteomes" id="UP000239736"/>
    </source>
</evidence>
<dbReference type="RefSeq" id="WP_146065166.1">
    <property type="nucleotide sequence ID" value="NZ_PRDS01000009.1"/>
</dbReference>
<gene>
    <name evidence="1" type="ORF">LV82_02556</name>
</gene>
<name>A0A2S5JEN2_9RHOB</name>
<dbReference type="InterPro" id="IPR006522">
    <property type="entry name" value="Phage_virion_morphogenesis"/>
</dbReference>
<evidence type="ECO:0000313" key="1">
    <source>
        <dbReference type="EMBL" id="PPB79765.1"/>
    </source>
</evidence>
<keyword evidence="2" id="KW-1185">Reference proteome</keyword>
<organism evidence="1 2">
    <name type="scientific">Albidovulum inexpectatum</name>
    <dbReference type="NCBI Taxonomy" id="196587"/>
    <lineage>
        <taxon>Bacteria</taxon>
        <taxon>Pseudomonadati</taxon>
        <taxon>Pseudomonadota</taxon>
        <taxon>Alphaproteobacteria</taxon>
        <taxon>Rhodobacterales</taxon>
        <taxon>Paracoccaceae</taxon>
        <taxon>Albidovulum</taxon>
    </lineage>
</organism>
<dbReference type="Pfam" id="PF05069">
    <property type="entry name" value="Phage_tail_S"/>
    <property type="match status" value="1"/>
</dbReference>